<comment type="caution">
    <text evidence="1">The sequence shown here is derived from an EMBL/GenBank/DDBJ whole genome shotgun (WGS) entry which is preliminary data.</text>
</comment>
<evidence type="ECO:0000313" key="1">
    <source>
        <dbReference type="EMBL" id="ETX03727.1"/>
    </source>
</evidence>
<evidence type="ECO:0008006" key="3">
    <source>
        <dbReference type="Google" id="ProtNLM"/>
    </source>
</evidence>
<proteinExistence type="predicted"/>
<protein>
    <recommendedName>
        <fullName evidence="3">HTH-like domain-containing protein</fullName>
    </recommendedName>
</protein>
<reference evidence="1 2" key="1">
    <citation type="journal article" date="2014" name="Nature">
        <title>An environmental bacterial taxon with a large and distinct metabolic repertoire.</title>
        <authorList>
            <person name="Wilson M.C."/>
            <person name="Mori T."/>
            <person name="Ruckert C."/>
            <person name="Uria A.R."/>
            <person name="Helf M.J."/>
            <person name="Takada K."/>
            <person name="Gernert C."/>
            <person name="Steffens U.A."/>
            <person name="Heycke N."/>
            <person name="Schmitt S."/>
            <person name="Rinke C."/>
            <person name="Helfrich E.J."/>
            <person name="Brachmann A.O."/>
            <person name="Gurgui C."/>
            <person name="Wakimoto T."/>
            <person name="Kracht M."/>
            <person name="Crusemann M."/>
            <person name="Hentschel U."/>
            <person name="Abe I."/>
            <person name="Matsunaga S."/>
            <person name="Kalinowski J."/>
            <person name="Takeyama H."/>
            <person name="Piel J."/>
        </authorList>
    </citation>
    <scope>NUCLEOTIDE SEQUENCE [LARGE SCALE GENOMIC DNA]</scope>
    <source>
        <strain evidence="2">TSY1</strain>
        <plasmid evidence="1">pTSY</plasmid>
    </source>
</reference>
<dbReference type="EMBL" id="AZHW01000010">
    <property type="protein sequence ID" value="ETX03727.1"/>
    <property type="molecule type" value="Genomic_DNA"/>
</dbReference>
<accession>W4M248</accession>
<sequence length="134" mass="15540">MSVEKIAQIVKPDTILAWQRKLAAQKFDGSKKRKPVGRPRVDKDLEDWVVQMAKENRSWGYDRIAGALADLGYEISDQNVGNILKRRGIPRAPDRKKMTTWREFIRTHMDVLWATDFFSTEVWTLGGLVTFYVL</sequence>
<feature type="non-terminal residue" evidence="1">
    <location>
        <position position="134"/>
    </location>
</feature>
<dbReference type="HOGENOM" id="CLU_1900540_0_0_7"/>
<evidence type="ECO:0000313" key="2">
    <source>
        <dbReference type="Proteomes" id="UP000019141"/>
    </source>
</evidence>
<dbReference type="Pfam" id="PF13565">
    <property type="entry name" value="HTH_32"/>
    <property type="match status" value="1"/>
</dbReference>
<dbReference type="AlphaFoldDB" id="W4M248"/>
<name>W4M248_ENTF1</name>
<dbReference type="InterPro" id="IPR009057">
    <property type="entry name" value="Homeodomain-like_sf"/>
</dbReference>
<dbReference type="SUPFAM" id="SSF46689">
    <property type="entry name" value="Homeodomain-like"/>
    <property type="match status" value="1"/>
</dbReference>
<keyword evidence="2" id="KW-1185">Reference proteome</keyword>
<dbReference type="Proteomes" id="UP000019141">
    <property type="component" value="Unassembled WGS sequence"/>
</dbReference>
<organism evidence="1 2">
    <name type="scientific">Entotheonella factor</name>
    <dbReference type="NCBI Taxonomy" id="1429438"/>
    <lineage>
        <taxon>Bacteria</taxon>
        <taxon>Pseudomonadati</taxon>
        <taxon>Nitrospinota/Tectimicrobiota group</taxon>
        <taxon>Candidatus Tectimicrobiota</taxon>
        <taxon>Candidatus Entotheonellia</taxon>
        <taxon>Candidatus Entotheonellales</taxon>
        <taxon>Candidatus Entotheonellaceae</taxon>
        <taxon>Candidatus Entotheonella</taxon>
    </lineage>
</organism>
<geneLocation type="plasmid" evidence="1">
    <name>pTSY</name>
</geneLocation>
<gene>
    <name evidence="1" type="ORF">ETSY1_46290</name>
</gene>
<keyword evidence="1" id="KW-0614">Plasmid</keyword>